<gene>
    <name evidence="1" type="ORF">CANARDRAFT_27196</name>
</gene>
<evidence type="ECO:0000313" key="1">
    <source>
        <dbReference type="EMBL" id="ODV86808.1"/>
    </source>
</evidence>
<reference evidence="2" key="1">
    <citation type="submission" date="2016-04" db="EMBL/GenBank/DDBJ databases">
        <title>Comparative genomics of biotechnologically important yeasts.</title>
        <authorList>
            <consortium name="DOE Joint Genome Institute"/>
            <person name="Riley R."/>
            <person name="Haridas S."/>
            <person name="Wolfe K.H."/>
            <person name="Lopes M.R."/>
            <person name="Hittinger C.T."/>
            <person name="Goker M."/>
            <person name="Salamov A."/>
            <person name="Wisecaver J."/>
            <person name="Long T.M."/>
            <person name="Aerts A.L."/>
            <person name="Barry K."/>
            <person name="Choi C."/>
            <person name="Clum A."/>
            <person name="Coughlan A.Y."/>
            <person name="Deshpande S."/>
            <person name="Douglass A.P."/>
            <person name="Hanson S.J."/>
            <person name="Klenk H.-P."/>
            <person name="Labutti K."/>
            <person name="Lapidus A."/>
            <person name="Lindquist E."/>
            <person name="Lipzen A."/>
            <person name="Meier-Kolthoff J.P."/>
            <person name="Ohm R.A."/>
            <person name="Otillar R.P."/>
            <person name="Pangilinan J."/>
            <person name="Peng Y."/>
            <person name="Rokas A."/>
            <person name="Rosa C.A."/>
            <person name="Scheuner C."/>
            <person name="Sibirny A.A."/>
            <person name="Slot J.C."/>
            <person name="Stielow J.B."/>
            <person name="Sun H."/>
            <person name="Kurtzman C.P."/>
            <person name="Blackwell M."/>
            <person name="Grigoriev I.V."/>
            <person name="Jeffries T.W."/>
        </authorList>
    </citation>
    <scope>NUCLEOTIDE SEQUENCE [LARGE SCALE GENOMIC DNA]</scope>
    <source>
        <strain evidence="2">NRRL YB-2248</strain>
    </source>
</reference>
<sequence length="525" mass="61677">MKLSIRRYFHSTRIGRIRSFDQLDLHKHFSSPQTKTSAYIEQVQLIKLEINSKPKPLFPGNLTHTLKKLLLEASSQFEYLYSDDLLDSITSQKVIHQYPRWVPPLRMETVSDAIRVRRLQGHIIKTKLCSQYLTVRDTRTSRMQNELHPIDPEMKRQVQMSADYRIFTRELYKPVFTETFSGKKVICGNYHHNLKVAYDKLPRPAPSIMRFGDLETFIRRMMFCDESILDSNFAIELLQDFKDAKIKLSFRELLKFLKWVLIKSPKHSRPTTDVGTAIENALMGIYENYFNRLESTHTEFFNGFLNISLAASPNHVQEELLIRIVRDMIETGTTPDRLTITYLLRLSIEKQKPTLTLDLVEYIFTNCQLELELIQLMVHSLIRISEHELASDIMRYYLKCCGIDKTNDSNSIHFERENLYEKDLDQYILQIRTIEYLSNLLLGENVPKGQFLYHPELSSKLINQYLWFSKDQSLNELFHEKGWGVSIIDAIEGAAVRVEFEPEKVIRFKEDTYDEMDTFGDTKLL</sequence>
<protein>
    <submittedName>
        <fullName evidence="1">Uncharacterized protein</fullName>
    </submittedName>
</protein>
<dbReference type="AlphaFoldDB" id="A0A1E4T564"/>
<accession>A0A1E4T564</accession>
<dbReference type="OrthoDB" id="185373at2759"/>
<dbReference type="EMBL" id="KV453849">
    <property type="protein sequence ID" value="ODV86808.1"/>
    <property type="molecule type" value="Genomic_DNA"/>
</dbReference>
<organism evidence="1 2">
    <name type="scientific">[Candida] arabinofermentans NRRL YB-2248</name>
    <dbReference type="NCBI Taxonomy" id="983967"/>
    <lineage>
        <taxon>Eukaryota</taxon>
        <taxon>Fungi</taxon>
        <taxon>Dikarya</taxon>
        <taxon>Ascomycota</taxon>
        <taxon>Saccharomycotina</taxon>
        <taxon>Pichiomycetes</taxon>
        <taxon>Pichiales</taxon>
        <taxon>Pichiaceae</taxon>
        <taxon>Ogataea</taxon>
        <taxon>Ogataea/Candida clade</taxon>
    </lineage>
</organism>
<proteinExistence type="predicted"/>
<evidence type="ECO:0000313" key="2">
    <source>
        <dbReference type="Proteomes" id="UP000094801"/>
    </source>
</evidence>
<dbReference type="Proteomes" id="UP000094801">
    <property type="component" value="Unassembled WGS sequence"/>
</dbReference>
<keyword evidence="2" id="KW-1185">Reference proteome</keyword>
<name>A0A1E4T564_9ASCO</name>